<comment type="caution">
    <text evidence="13">The sequence shown here is derived from an EMBL/GenBank/DDBJ whole genome shotgun (WGS) entry which is preliminary data.</text>
</comment>
<dbReference type="PANTHER" id="PTHR43521">
    <property type="entry name" value="ALPHA-AMINOADIPIC SEMIALDEHYDE DEHYDROGENASE"/>
    <property type="match status" value="1"/>
</dbReference>
<dbReference type="InterPro" id="IPR003462">
    <property type="entry name" value="ODC_Mu_crystall"/>
</dbReference>
<dbReference type="PROSITE" id="PS00687">
    <property type="entry name" value="ALDEHYDE_DEHYDR_GLU"/>
    <property type="match status" value="1"/>
</dbReference>
<dbReference type="Gene3D" id="3.40.605.10">
    <property type="entry name" value="Aldehyde Dehydrogenase, Chain A, domain 1"/>
    <property type="match status" value="1"/>
</dbReference>
<sequence>MLVLNGSDVLKSASMQEMVAAVEEAYRIYEENGYQMPLRTHFTIRNHSVLFMPCSTNEAAGAKIVSVFPGNKDRPVTQGAVILVDSRNGSMKTLMDGTVLTGLRTGAIGGAAAKYLAPGDAKTAGLIGTGYQGLYQLAGVCTARNIENIFLFNRTPSHIPPFIRRFKTLIPNIPVHTAKSARELAENTDILITATSSATPVLPEEDLYDGKLVIGIGSYQPHMHEFPGALLKNLKSIYIDSHDAAKESGDVDNRLETIPFSKIVTQKVKPDPNTLQVFKSTGMALFDLVAANGLRKSHTARDRANARFLKGEQRMEKYLNYIDGEWCKPSTGKFAPVVNPANRKTLGEVAQSEAPDLDRAVQAAKSAQSMWRLVPAPERANYLYKVGELLKQRKEQIARTLTSEMGKVIDEARGEVQEAIDMAFYMAGEGRRQFGDTVPSELQNKFAMSIRVPVGVAGLITPWNFPIAIASWKSLPALVTGNAVIWKPATETPATACAFVKIYEEAGLPKGLVNLVHGSGSVIGGAMVEHPGIGLISFTGSNEVGRKINERAGGLLKRTSLEMGGKNAVIVMDDADLDLAVDGILWGAFGTSGQRCTATSRVIVHEKIKDALEEKLIRRTAELKIGDGLDETVAVGPVINVEALDRIHQYVETGKKEGARLLTGGRILPGKGYYYAPTVFTDVSPEMVIAQEEIFGPVVSIIPVAGLEEAIAVNNSVTFGLSSGIFTKDVNKAFQAMRDLDTGIVYINAGTTGAEIHLPFGGTKGTGNGHRDSGPAALDVYTEWKAVYVDFSGKLQRAQIDNH</sequence>
<dbReference type="InterPro" id="IPR044638">
    <property type="entry name" value="ALDH7A1-like"/>
</dbReference>
<comment type="function">
    <text evidence="7">Part of the sulfo-TAL (or sulfo-SFT) pathway, a D-sulfoquinovose degradation pathway that produces sulfolactate (SL). Catalyzes the oxidation of 3-sulfolactaldehyde (SLA) to sulfolactate (SL).</text>
</comment>
<protein>
    <recommendedName>
        <fullName evidence="9">3-sulfolactaldehyde dehydrogenase</fullName>
        <ecNumber evidence="5">1.2.1.3</ecNumber>
        <ecNumber evidence="8">1.2.1.97</ecNumber>
    </recommendedName>
</protein>
<evidence type="ECO:0000313" key="13">
    <source>
        <dbReference type="EMBL" id="KYC66753.1"/>
    </source>
</evidence>
<accession>A0A150KB20</accession>
<reference evidence="13 14" key="1">
    <citation type="submission" date="2016-01" db="EMBL/GenBank/DDBJ databases">
        <title>Genome Sequences of Twelve Sporeforming Bacillus Species Isolated from Foods.</title>
        <authorList>
            <person name="Berendsen E.M."/>
            <person name="Wells-Bennik M.H."/>
            <person name="Krawcyk A.O."/>
            <person name="De Jong A."/>
            <person name="Holsappel S."/>
            <person name="Eijlander R.T."/>
            <person name="Kuipers O.P."/>
        </authorList>
    </citation>
    <scope>NUCLEOTIDE SEQUENCE [LARGE SCALE GENOMIC DNA]</scope>
    <source>
        <strain evidence="13 14">B4099</strain>
    </source>
</reference>
<dbReference type="PANTHER" id="PTHR43521:SF1">
    <property type="entry name" value="ALPHA-AMINOADIPIC SEMIALDEHYDE DEHYDROGENASE"/>
    <property type="match status" value="1"/>
</dbReference>
<dbReference type="InterPro" id="IPR016160">
    <property type="entry name" value="Ald_DH_CS_CYS"/>
</dbReference>
<dbReference type="InterPro" id="IPR029510">
    <property type="entry name" value="Ald_DH_CS_GLU"/>
</dbReference>
<evidence type="ECO:0000256" key="6">
    <source>
        <dbReference type="ARBA" id="ARBA00050326"/>
    </source>
</evidence>
<keyword evidence="3 11" id="KW-0560">Oxidoreductase</keyword>
<dbReference type="EC" id="1.2.1.97" evidence="8"/>
<dbReference type="Pfam" id="PF02423">
    <property type="entry name" value="OCD_Mu_crystall"/>
    <property type="match status" value="1"/>
</dbReference>
<dbReference type="Pfam" id="PF00171">
    <property type="entry name" value="Aldedh"/>
    <property type="match status" value="1"/>
</dbReference>
<evidence type="ECO:0000256" key="4">
    <source>
        <dbReference type="ARBA" id="ARBA00023027"/>
    </source>
</evidence>
<dbReference type="Gene3D" id="3.40.309.10">
    <property type="entry name" value="Aldehyde Dehydrogenase, Chain A, domain 2"/>
    <property type="match status" value="1"/>
</dbReference>
<gene>
    <name evidence="13" type="ORF">B4099_2496</name>
</gene>
<dbReference type="InterPro" id="IPR016162">
    <property type="entry name" value="Ald_DH_N"/>
</dbReference>
<evidence type="ECO:0000256" key="5">
    <source>
        <dbReference type="ARBA" id="ARBA00024226"/>
    </source>
</evidence>
<dbReference type="PROSITE" id="PS00070">
    <property type="entry name" value="ALDEHYDE_DEHYDR_CYS"/>
    <property type="match status" value="1"/>
</dbReference>
<feature type="domain" description="Aldehyde dehydrogenase" evidence="12">
    <location>
        <begin position="326"/>
        <end position="787"/>
    </location>
</feature>
<dbReference type="Proteomes" id="UP000075304">
    <property type="component" value="Unassembled WGS sequence"/>
</dbReference>
<dbReference type="FunFam" id="3.40.309.10:FF:000009">
    <property type="entry name" value="Aldehyde dehydrogenase A"/>
    <property type="match status" value="1"/>
</dbReference>
<dbReference type="InterPro" id="IPR023401">
    <property type="entry name" value="ODC_N"/>
</dbReference>
<dbReference type="FunFam" id="3.40.605.10:FF:000007">
    <property type="entry name" value="NAD/NADP-dependent betaine aldehyde dehydrogenase"/>
    <property type="match status" value="1"/>
</dbReference>
<dbReference type="InterPro" id="IPR015590">
    <property type="entry name" value="Aldehyde_DH_dom"/>
</dbReference>
<evidence type="ECO:0000259" key="12">
    <source>
        <dbReference type="Pfam" id="PF00171"/>
    </source>
</evidence>
<feature type="active site" evidence="10">
    <location>
        <position position="562"/>
    </location>
</feature>
<evidence type="ECO:0000256" key="7">
    <source>
        <dbReference type="ARBA" id="ARBA00054572"/>
    </source>
</evidence>
<comment type="catalytic activity">
    <reaction evidence="6">
        <text>(2S)-3-sulfolactaldehyde + NAD(+) + H2O = (2S)-3-sulfolactate + NADH + 2 H(+)</text>
        <dbReference type="Rhea" id="RHEA:47932"/>
        <dbReference type="ChEBI" id="CHEBI:15377"/>
        <dbReference type="ChEBI" id="CHEBI:15378"/>
        <dbReference type="ChEBI" id="CHEBI:57540"/>
        <dbReference type="ChEBI" id="CHEBI:57945"/>
        <dbReference type="ChEBI" id="CHEBI:61289"/>
        <dbReference type="ChEBI" id="CHEBI:90109"/>
        <dbReference type="EC" id="1.2.1.97"/>
    </reaction>
    <physiologicalReaction direction="left-to-right" evidence="6">
        <dbReference type="Rhea" id="RHEA:47933"/>
    </physiologicalReaction>
</comment>
<evidence type="ECO:0000256" key="10">
    <source>
        <dbReference type="PROSITE-ProRule" id="PRU10007"/>
    </source>
</evidence>
<keyword evidence="4" id="KW-0520">NAD</keyword>
<dbReference type="AlphaFoldDB" id="A0A150KB20"/>
<evidence type="ECO:0000256" key="2">
    <source>
        <dbReference type="ARBA" id="ARBA00011881"/>
    </source>
</evidence>
<dbReference type="SUPFAM" id="SSF51735">
    <property type="entry name" value="NAD(P)-binding Rossmann-fold domains"/>
    <property type="match status" value="1"/>
</dbReference>
<dbReference type="InterPro" id="IPR016161">
    <property type="entry name" value="Ald_DH/histidinol_DH"/>
</dbReference>
<dbReference type="GO" id="GO:0004029">
    <property type="term" value="F:aldehyde dehydrogenase (NAD+) activity"/>
    <property type="evidence" value="ECO:0007669"/>
    <property type="project" value="UniProtKB-EC"/>
</dbReference>
<name>A0A150KB20_HEYCO</name>
<evidence type="ECO:0000256" key="1">
    <source>
        <dbReference type="ARBA" id="ARBA00009986"/>
    </source>
</evidence>
<evidence type="ECO:0000256" key="3">
    <source>
        <dbReference type="ARBA" id="ARBA00023002"/>
    </source>
</evidence>
<dbReference type="EC" id="1.2.1.3" evidence="5"/>
<dbReference type="InterPro" id="IPR016163">
    <property type="entry name" value="Ald_DH_C"/>
</dbReference>
<evidence type="ECO:0000256" key="8">
    <source>
        <dbReference type="ARBA" id="ARBA00066984"/>
    </source>
</evidence>
<comment type="similarity">
    <text evidence="1 11">Belongs to the aldehyde dehydrogenase family.</text>
</comment>
<evidence type="ECO:0000256" key="9">
    <source>
        <dbReference type="ARBA" id="ARBA00067277"/>
    </source>
</evidence>
<organism evidence="13 14">
    <name type="scientific">Heyndrickxia coagulans</name>
    <name type="common">Weizmannia coagulans</name>
    <dbReference type="NCBI Taxonomy" id="1398"/>
    <lineage>
        <taxon>Bacteria</taxon>
        <taxon>Bacillati</taxon>
        <taxon>Bacillota</taxon>
        <taxon>Bacilli</taxon>
        <taxon>Bacillales</taxon>
        <taxon>Bacillaceae</taxon>
        <taxon>Heyndrickxia</taxon>
    </lineage>
</organism>
<evidence type="ECO:0000256" key="11">
    <source>
        <dbReference type="RuleBase" id="RU003345"/>
    </source>
</evidence>
<dbReference type="EMBL" id="LQYI01000077">
    <property type="protein sequence ID" value="KYC66753.1"/>
    <property type="molecule type" value="Genomic_DNA"/>
</dbReference>
<dbReference type="Gene3D" id="3.40.50.720">
    <property type="entry name" value="NAD(P)-binding Rossmann-like Domain"/>
    <property type="match status" value="1"/>
</dbReference>
<dbReference type="InterPro" id="IPR036291">
    <property type="entry name" value="NAD(P)-bd_dom_sf"/>
</dbReference>
<evidence type="ECO:0000313" key="14">
    <source>
        <dbReference type="Proteomes" id="UP000075304"/>
    </source>
</evidence>
<dbReference type="SUPFAM" id="SSF53720">
    <property type="entry name" value="ALDH-like"/>
    <property type="match status" value="1"/>
</dbReference>
<proteinExistence type="inferred from homology"/>
<dbReference type="Gene3D" id="3.30.1780.10">
    <property type="entry name" value="ornithine cyclodeaminase, domain 1"/>
    <property type="match status" value="1"/>
</dbReference>
<comment type="subunit">
    <text evidence="2">Homotetramer.</text>
</comment>
<dbReference type="PATRIC" id="fig|1398.25.peg.3810"/>